<protein>
    <recommendedName>
        <fullName evidence="4">Encoded protein</fullName>
    </recommendedName>
</protein>
<evidence type="ECO:0000256" key="1">
    <source>
        <dbReference type="SAM" id="MobiDB-lite"/>
    </source>
</evidence>
<evidence type="ECO:0000313" key="2">
    <source>
        <dbReference type="EMBL" id="KAF5828675.1"/>
    </source>
</evidence>
<feature type="compositionally biased region" description="Pro residues" evidence="1">
    <location>
        <begin position="120"/>
        <end position="132"/>
    </location>
</feature>
<comment type="caution">
    <text evidence="2">The sequence shown here is derived from an EMBL/GenBank/DDBJ whole genome shotgun (WGS) entry which is preliminary data.</text>
</comment>
<name>A0ABQ7G251_DUNSA</name>
<dbReference type="EMBL" id="MU070262">
    <property type="protein sequence ID" value="KAF5828675.1"/>
    <property type="molecule type" value="Genomic_DNA"/>
</dbReference>
<organism evidence="2 3">
    <name type="scientific">Dunaliella salina</name>
    <name type="common">Green alga</name>
    <name type="synonym">Protococcus salinus</name>
    <dbReference type="NCBI Taxonomy" id="3046"/>
    <lineage>
        <taxon>Eukaryota</taxon>
        <taxon>Viridiplantae</taxon>
        <taxon>Chlorophyta</taxon>
        <taxon>core chlorophytes</taxon>
        <taxon>Chlorophyceae</taxon>
        <taxon>CS clade</taxon>
        <taxon>Chlamydomonadales</taxon>
        <taxon>Dunaliellaceae</taxon>
        <taxon>Dunaliella</taxon>
    </lineage>
</organism>
<gene>
    <name evidence="2" type="ORF">DUNSADRAFT_17223</name>
</gene>
<sequence>MVRGETCGGISTLYTYPAWTFGGKRRAQEAPPGPGAGKYGSGTPWAAGTARMGPPRSPPGPYYTAGNTGDSARLGSLSGERRNPAYSFGARLAEPANKNPGPLDYSPAWAATAKSSPSPSFGPPPRPRPMSAPRPVRPDSAPPARVKGPSFGLKRAPIKQDPVPGPYVYCDGGCSACDRYKGASFGLRPPM</sequence>
<feature type="region of interest" description="Disordered" evidence="1">
    <location>
        <begin position="21"/>
        <end position="164"/>
    </location>
</feature>
<dbReference type="Proteomes" id="UP000815325">
    <property type="component" value="Unassembled WGS sequence"/>
</dbReference>
<reference evidence="2" key="1">
    <citation type="submission" date="2017-08" db="EMBL/GenBank/DDBJ databases">
        <authorList>
            <person name="Polle J.E."/>
            <person name="Barry K."/>
            <person name="Cushman J."/>
            <person name="Schmutz J."/>
            <person name="Tran D."/>
            <person name="Hathwaick L.T."/>
            <person name="Yim W.C."/>
            <person name="Jenkins J."/>
            <person name="Mckie-Krisberg Z.M."/>
            <person name="Prochnik S."/>
            <person name="Lindquist E."/>
            <person name="Dockter R.B."/>
            <person name="Adam C."/>
            <person name="Molina H."/>
            <person name="Bunkerborg J."/>
            <person name="Jin E."/>
            <person name="Buchheim M."/>
            <person name="Magnuson J."/>
        </authorList>
    </citation>
    <scope>NUCLEOTIDE SEQUENCE</scope>
    <source>
        <strain evidence="2">CCAP 19/18</strain>
    </source>
</reference>
<proteinExistence type="predicted"/>
<evidence type="ECO:0000313" key="3">
    <source>
        <dbReference type="Proteomes" id="UP000815325"/>
    </source>
</evidence>
<accession>A0ABQ7G251</accession>
<keyword evidence="3" id="KW-1185">Reference proteome</keyword>
<evidence type="ECO:0008006" key="4">
    <source>
        <dbReference type="Google" id="ProtNLM"/>
    </source>
</evidence>